<organism evidence="3 4">
    <name type="scientific">Cyprinus carpio carpio</name>
    <dbReference type="NCBI Taxonomy" id="630221"/>
    <lineage>
        <taxon>Eukaryota</taxon>
        <taxon>Metazoa</taxon>
        <taxon>Chordata</taxon>
        <taxon>Craniata</taxon>
        <taxon>Vertebrata</taxon>
        <taxon>Euteleostomi</taxon>
        <taxon>Actinopterygii</taxon>
        <taxon>Neopterygii</taxon>
        <taxon>Teleostei</taxon>
        <taxon>Ostariophysi</taxon>
        <taxon>Cypriniformes</taxon>
        <taxon>Cyprinidae</taxon>
        <taxon>Cyprininae</taxon>
        <taxon>Cyprinus</taxon>
    </lineage>
</organism>
<evidence type="ECO:0000259" key="2">
    <source>
        <dbReference type="PROSITE" id="PS51719"/>
    </source>
</evidence>
<feature type="compositionally biased region" description="Basic and acidic residues" evidence="1">
    <location>
        <begin position="43"/>
        <end position="57"/>
    </location>
</feature>
<feature type="compositionally biased region" description="Basic and acidic residues" evidence="1">
    <location>
        <begin position="25"/>
        <end position="36"/>
    </location>
</feature>
<proteinExistence type="predicted"/>
<evidence type="ECO:0000313" key="4">
    <source>
        <dbReference type="Proteomes" id="UP001108240"/>
    </source>
</evidence>
<dbReference type="GeneTree" id="ENSGT00940000157152"/>
<dbReference type="Ensembl" id="ENSCCRT00000129795.1">
    <property type="protein sequence ID" value="ENSCCRP00000127685.1"/>
    <property type="gene ID" value="ENSCCRG00000008977.2"/>
</dbReference>
<dbReference type="PROSITE" id="PS51719">
    <property type="entry name" value="G_SEPTIN"/>
    <property type="match status" value="1"/>
</dbReference>
<dbReference type="Proteomes" id="UP001108240">
    <property type="component" value="Unplaced"/>
</dbReference>
<sequence length="291" mass="32712">MEDSDREADSASDEQDSVPASPEPRANEVEKHFPKEDSEDSELEHILGHHPPREGHPFAHHGYHKGDSEGEGHSRPHTPGTPTFLRPAAAPRGPGELEHESRHGAPRGHVDFSLLSPISPSRPKSPWGCYDPYESAEDQDKEYVGFATLPNQVHRKSVKKGFDFTLMVAGESGLGKSTLVNSLFLTDLYKDRKLLNAEERITQTVEITKHTVDIEEKGVKLKLTIVDTPGFGDAVNNTECWKSVADYIDQQFEQYFRDESGLNRKNIQDNRVHCCLYFISPFGHGYERPQI</sequence>
<dbReference type="InterPro" id="IPR030379">
    <property type="entry name" value="G_SEPTIN_dom"/>
</dbReference>
<dbReference type="PANTHER" id="PTHR18884">
    <property type="entry name" value="SEPTIN"/>
    <property type="match status" value="1"/>
</dbReference>
<feature type="region of interest" description="Disordered" evidence="1">
    <location>
        <begin position="1"/>
        <end position="126"/>
    </location>
</feature>
<feature type="domain" description="Septin-type G" evidence="2">
    <location>
        <begin position="160"/>
        <end position="291"/>
    </location>
</feature>
<keyword evidence="4" id="KW-1185">Reference proteome</keyword>
<accession>A0A9J7ZEJ2</accession>
<name>A0A9J7ZEJ2_CYPCA</name>
<reference evidence="3" key="1">
    <citation type="submission" date="2025-08" db="UniProtKB">
        <authorList>
            <consortium name="Ensembl"/>
        </authorList>
    </citation>
    <scope>IDENTIFICATION</scope>
</reference>
<dbReference type="AlphaFoldDB" id="A0A9J7ZEJ2"/>
<dbReference type="GO" id="GO:0005525">
    <property type="term" value="F:GTP binding"/>
    <property type="evidence" value="ECO:0007669"/>
    <property type="project" value="InterPro"/>
</dbReference>
<dbReference type="SUPFAM" id="SSF52540">
    <property type="entry name" value="P-loop containing nucleoside triphosphate hydrolases"/>
    <property type="match status" value="1"/>
</dbReference>
<reference evidence="3" key="2">
    <citation type="submission" date="2025-09" db="UniProtKB">
        <authorList>
            <consortium name="Ensembl"/>
        </authorList>
    </citation>
    <scope>IDENTIFICATION</scope>
</reference>
<feature type="compositionally biased region" description="Basic and acidic residues" evidence="1">
    <location>
        <begin position="64"/>
        <end position="74"/>
    </location>
</feature>
<dbReference type="Gene3D" id="3.40.50.300">
    <property type="entry name" value="P-loop containing nucleotide triphosphate hydrolases"/>
    <property type="match status" value="1"/>
</dbReference>
<evidence type="ECO:0000256" key="1">
    <source>
        <dbReference type="SAM" id="MobiDB-lite"/>
    </source>
</evidence>
<dbReference type="InterPro" id="IPR027417">
    <property type="entry name" value="P-loop_NTPase"/>
</dbReference>
<dbReference type="Pfam" id="PF00735">
    <property type="entry name" value="Septin"/>
    <property type="match status" value="1"/>
</dbReference>
<protein>
    <recommendedName>
        <fullName evidence="2">Septin-type G domain-containing protein</fullName>
    </recommendedName>
</protein>
<evidence type="ECO:0000313" key="3">
    <source>
        <dbReference type="Ensembl" id="ENSCCRP00000127685.1"/>
    </source>
</evidence>
<feature type="compositionally biased region" description="Acidic residues" evidence="1">
    <location>
        <begin position="1"/>
        <end position="16"/>
    </location>
</feature>